<feature type="domain" description="SnoaL-like" evidence="1">
    <location>
        <begin position="7"/>
        <end position="110"/>
    </location>
</feature>
<gene>
    <name evidence="2" type="ORF">C7S10_10475</name>
</gene>
<reference evidence="2 3" key="1">
    <citation type="submission" date="2018-03" db="EMBL/GenBank/DDBJ databases">
        <authorList>
            <person name="Keele B.F."/>
        </authorList>
    </citation>
    <scope>NUCLEOTIDE SEQUENCE [LARGE SCALE GENOMIC DNA]</scope>
    <source>
        <strain evidence="2 3">IB-3</strain>
    </source>
</reference>
<dbReference type="Pfam" id="PF12680">
    <property type="entry name" value="SnoaL_2"/>
    <property type="match status" value="1"/>
</dbReference>
<protein>
    <recommendedName>
        <fullName evidence="1">SnoaL-like domain-containing protein</fullName>
    </recommendedName>
</protein>
<dbReference type="Proteomes" id="UP000244867">
    <property type="component" value="Unassembled WGS sequence"/>
</dbReference>
<dbReference type="InterPro" id="IPR037401">
    <property type="entry name" value="SnoaL-like"/>
</dbReference>
<dbReference type="SUPFAM" id="SSF54427">
    <property type="entry name" value="NTF2-like"/>
    <property type="match status" value="1"/>
</dbReference>
<dbReference type="Gene3D" id="3.10.450.50">
    <property type="match status" value="1"/>
</dbReference>
<accession>A0A2R7YY75</accession>
<dbReference type="RefSeq" id="WP_108344398.1">
    <property type="nucleotide sequence ID" value="NZ_PYXZ01000004.1"/>
</dbReference>
<dbReference type="AlphaFoldDB" id="A0A2R7YY75"/>
<evidence type="ECO:0000313" key="3">
    <source>
        <dbReference type="Proteomes" id="UP000244867"/>
    </source>
</evidence>
<dbReference type="InterPro" id="IPR032710">
    <property type="entry name" value="NTF2-like_dom_sf"/>
</dbReference>
<keyword evidence="3" id="KW-1185">Reference proteome</keyword>
<evidence type="ECO:0000313" key="2">
    <source>
        <dbReference type="EMBL" id="PUA80829.1"/>
    </source>
</evidence>
<name>A0A2R7YY75_9ACTN</name>
<dbReference type="EMBL" id="PYXZ01000004">
    <property type="protein sequence ID" value="PUA80829.1"/>
    <property type="molecule type" value="Genomic_DNA"/>
</dbReference>
<sequence>MDSIGEDLARAVAAKDATALSALLADDVDFKGLTPGRVWEASDPDGVVDVFFGHWFEPSDTIEDLVDVTVGDDVADTSRVSYRLDLRNDAGAQVAEQQAYFRTTDGRISHLRVMCSGFRSRPGEPTSA</sequence>
<proteinExistence type="predicted"/>
<organism evidence="2 3">
    <name type="scientific">Nocardioides currus</name>
    <dbReference type="NCBI Taxonomy" id="2133958"/>
    <lineage>
        <taxon>Bacteria</taxon>
        <taxon>Bacillati</taxon>
        <taxon>Actinomycetota</taxon>
        <taxon>Actinomycetes</taxon>
        <taxon>Propionibacteriales</taxon>
        <taxon>Nocardioidaceae</taxon>
        <taxon>Nocardioides</taxon>
    </lineage>
</organism>
<evidence type="ECO:0000259" key="1">
    <source>
        <dbReference type="Pfam" id="PF12680"/>
    </source>
</evidence>
<comment type="caution">
    <text evidence="2">The sequence shown here is derived from an EMBL/GenBank/DDBJ whole genome shotgun (WGS) entry which is preliminary data.</text>
</comment>
<dbReference type="OrthoDB" id="3481727at2"/>